<evidence type="ECO:0000313" key="3">
    <source>
        <dbReference type="Proteomes" id="UP000219612"/>
    </source>
</evidence>
<keyword evidence="1" id="KW-0472">Membrane</keyword>
<gene>
    <name evidence="2" type="ORF">SAMN05421748_14442</name>
</gene>
<dbReference type="EMBL" id="OBDY01000044">
    <property type="protein sequence ID" value="SNY72884.1"/>
    <property type="molecule type" value="Genomic_DNA"/>
</dbReference>
<keyword evidence="3" id="KW-1185">Reference proteome</keyword>
<keyword evidence="1" id="KW-1133">Transmembrane helix</keyword>
<reference evidence="2 3" key="1">
    <citation type="submission" date="2017-09" db="EMBL/GenBank/DDBJ databases">
        <authorList>
            <person name="Ehlers B."/>
            <person name="Leendertz F.H."/>
        </authorList>
    </citation>
    <scope>NUCLEOTIDE SEQUENCE [LARGE SCALE GENOMIC DNA]</scope>
    <source>
        <strain evidence="2 3">CGMCC 4.6857</strain>
    </source>
</reference>
<keyword evidence="1" id="KW-0812">Transmembrane</keyword>
<dbReference type="AlphaFoldDB" id="A0A285KJS3"/>
<name>A0A285KJS3_9ACTN</name>
<feature type="transmembrane region" description="Helical" evidence="1">
    <location>
        <begin position="61"/>
        <end position="82"/>
    </location>
</feature>
<evidence type="ECO:0000313" key="2">
    <source>
        <dbReference type="EMBL" id="SNY72884.1"/>
    </source>
</evidence>
<proteinExistence type="predicted"/>
<protein>
    <submittedName>
        <fullName evidence="2">Uncharacterized protein</fullName>
    </submittedName>
</protein>
<evidence type="ECO:0000256" key="1">
    <source>
        <dbReference type="SAM" id="Phobius"/>
    </source>
</evidence>
<sequence>MVHRCGAMSSVPVDANVQAYDPTLAKDREKRIMSRLGPQPGIPDRANAAMPRKRLRVIRMLLLRLVATIAHGLAGVDLVMFARKQLGAARELVARLARAATVVLPRDARLGTVAQQ</sequence>
<accession>A0A285KJS3</accession>
<organism evidence="2 3">
    <name type="scientific">Paractinoplanes atraurantiacus</name>
    <dbReference type="NCBI Taxonomy" id="1036182"/>
    <lineage>
        <taxon>Bacteria</taxon>
        <taxon>Bacillati</taxon>
        <taxon>Actinomycetota</taxon>
        <taxon>Actinomycetes</taxon>
        <taxon>Micromonosporales</taxon>
        <taxon>Micromonosporaceae</taxon>
        <taxon>Paractinoplanes</taxon>
    </lineage>
</organism>
<dbReference type="Proteomes" id="UP000219612">
    <property type="component" value="Unassembled WGS sequence"/>
</dbReference>